<dbReference type="PRINTS" id="PR00598">
    <property type="entry name" value="HTHMARR"/>
</dbReference>
<dbReference type="InterPro" id="IPR036388">
    <property type="entry name" value="WH-like_DNA-bd_sf"/>
</dbReference>
<evidence type="ECO:0000256" key="1">
    <source>
        <dbReference type="ARBA" id="ARBA00023015"/>
    </source>
</evidence>
<dbReference type="RefSeq" id="WP_377480014.1">
    <property type="nucleotide sequence ID" value="NZ_JBHUOX010000001.1"/>
</dbReference>
<proteinExistence type="predicted"/>
<organism evidence="5 6">
    <name type="scientific">Pontibacter toksunensis</name>
    <dbReference type="NCBI Taxonomy" id="1332631"/>
    <lineage>
        <taxon>Bacteria</taxon>
        <taxon>Pseudomonadati</taxon>
        <taxon>Bacteroidota</taxon>
        <taxon>Cytophagia</taxon>
        <taxon>Cytophagales</taxon>
        <taxon>Hymenobacteraceae</taxon>
        <taxon>Pontibacter</taxon>
    </lineage>
</organism>
<evidence type="ECO:0000259" key="4">
    <source>
        <dbReference type="PROSITE" id="PS50995"/>
    </source>
</evidence>
<evidence type="ECO:0000313" key="6">
    <source>
        <dbReference type="Proteomes" id="UP001597641"/>
    </source>
</evidence>
<sequence length="168" mass="19041">MILENEIGIASFRNEWQKASVSILYTYGFLSNGYESFFKRHGLTTQQYNALRILRDQYPKPVSTSVLREKMLDKMSDASRLVSRLGTKGLVKVTQNTADKRLVNILISEEGQKIIGAIDKDLHELDAMMHGLTEEEAKTLVTLLYKVRESLKTAEERVNSSDQVNAEA</sequence>
<dbReference type="PROSITE" id="PS50995">
    <property type="entry name" value="HTH_MARR_2"/>
    <property type="match status" value="1"/>
</dbReference>
<comment type="caution">
    <text evidence="5">The sequence shown here is derived from an EMBL/GenBank/DDBJ whole genome shotgun (WGS) entry which is preliminary data.</text>
</comment>
<keyword evidence="3" id="KW-0804">Transcription</keyword>
<keyword evidence="2" id="KW-0238">DNA-binding</keyword>
<dbReference type="InterPro" id="IPR000835">
    <property type="entry name" value="HTH_MarR-typ"/>
</dbReference>
<dbReference type="InterPro" id="IPR036390">
    <property type="entry name" value="WH_DNA-bd_sf"/>
</dbReference>
<evidence type="ECO:0000313" key="5">
    <source>
        <dbReference type="EMBL" id="MFD2999092.1"/>
    </source>
</evidence>
<accession>A0ABW6BQA0</accession>
<keyword evidence="6" id="KW-1185">Reference proteome</keyword>
<dbReference type="PANTHER" id="PTHR42756">
    <property type="entry name" value="TRANSCRIPTIONAL REGULATOR, MARR"/>
    <property type="match status" value="1"/>
</dbReference>
<feature type="domain" description="HTH marR-type" evidence="4">
    <location>
        <begin position="1"/>
        <end position="149"/>
    </location>
</feature>
<gene>
    <name evidence="5" type="ORF">ACFS7Z_01870</name>
</gene>
<dbReference type="SUPFAM" id="SSF46785">
    <property type="entry name" value="Winged helix' DNA-binding domain"/>
    <property type="match status" value="1"/>
</dbReference>
<dbReference type="Proteomes" id="UP001597641">
    <property type="component" value="Unassembled WGS sequence"/>
</dbReference>
<keyword evidence="1" id="KW-0805">Transcription regulation</keyword>
<dbReference type="PANTHER" id="PTHR42756:SF1">
    <property type="entry name" value="TRANSCRIPTIONAL REPRESSOR OF EMRAB OPERON"/>
    <property type="match status" value="1"/>
</dbReference>
<reference evidence="6" key="1">
    <citation type="journal article" date="2019" name="Int. J. Syst. Evol. Microbiol.">
        <title>The Global Catalogue of Microorganisms (GCM) 10K type strain sequencing project: providing services to taxonomists for standard genome sequencing and annotation.</title>
        <authorList>
            <consortium name="The Broad Institute Genomics Platform"/>
            <consortium name="The Broad Institute Genome Sequencing Center for Infectious Disease"/>
            <person name="Wu L."/>
            <person name="Ma J."/>
        </authorList>
    </citation>
    <scope>NUCLEOTIDE SEQUENCE [LARGE SCALE GENOMIC DNA]</scope>
    <source>
        <strain evidence="6">KCTC 23984</strain>
    </source>
</reference>
<evidence type="ECO:0000256" key="3">
    <source>
        <dbReference type="ARBA" id="ARBA00023163"/>
    </source>
</evidence>
<dbReference type="Gene3D" id="1.10.10.10">
    <property type="entry name" value="Winged helix-like DNA-binding domain superfamily/Winged helix DNA-binding domain"/>
    <property type="match status" value="1"/>
</dbReference>
<protein>
    <submittedName>
        <fullName evidence="5">MarR family winged helix-turn-helix transcriptional regulator</fullName>
    </submittedName>
</protein>
<dbReference type="SMART" id="SM00347">
    <property type="entry name" value="HTH_MARR"/>
    <property type="match status" value="1"/>
</dbReference>
<dbReference type="EMBL" id="JBHUOX010000001">
    <property type="protein sequence ID" value="MFD2999092.1"/>
    <property type="molecule type" value="Genomic_DNA"/>
</dbReference>
<name>A0ABW6BQA0_9BACT</name>
<evidence type="ECO:0000256" key="2">
    <source>
        <dbReference type="ARBA" id="ARBA00023125"/>
    </source>
</evidence>